<evidence type="ECO:0008006" key="3">
    <source>
        <dbReference type="Google" id="ProtNLM"/>
    </source>
</evidence>
<sequence>MLRHIFAPAFRQGFISVNNYLPRSTVNRYLSTDPQIPKTAVLMMNLGGPATQDEVHDFLLRLFSDGDLIPLGTGVRQ</sequence>
<gene>
    <name evidence="1" type="ORF">SARC_16167</name>
</gene>
<dbReference type="InterPro" id="IPR001015">
    <property type="entry name" value="Ferrochelatase"/>
</dbReference>
<reference evidence="1 2" key="1">
    <citation type="submission" date="2011-02" db="EMBL/GenBank/DDBJ databases">
        <title>The Genome Sequence of Sphaeroforma arctica JP610.</title>
        <authorList>
            <consortium name="The Broad Institute Genome Sequencing Platform"/>
            <person name="Russ C."/>
            <person name="Cuomo C."/>
            <person name="Young S.K."/>
            <person name="Zeng Q."/>
            <person name="Gargeya S."/>
            <person name="Alvarado L."/>
            <person name="Berlin A."/>
            <person name="Chapman S.B."/>
            <person name="Chen Z."/>
            <person name="Freedman E."/>
            <person name="Gellesch M."/>
            <person name="Goldberg J."/>
            <person name="Griggs A."/>
            <person name="Gujja S."/>
            <person name="Heilman E."/>
            <person name="Heiman D."/>
            <person name="Howarth C."/>
            <person name="Mehta T."/>
            <person name="Neiman D."/>
            <person name="Pearson M."/>
            <person name="Roberts A."/>
            <person name="Saif S."/>
            <person name="Shea T."/>
            <person name="Shenoy N."/>
            <person name="Sisk P."/>
            <person name="Stolte C."/>
            <person name="Sykes S."/>
            <person name="White J."/>
            <person name="Yandava C."/>
            <person name="Burger G."/>
            <person name="Gray M.W."/>
            <person name="Holland P.W.H."/>
            <person name="King N."/>
            <person name="Lang F.B.F."/>
            <person name="Roger A.J."/>
            <person name="Ruiz-Trillo I."/>
            <person name="Haas B."/>
            <person name="Nusbaum C."/>
            <person name="Birren B."/>
        </authorList>
    </citation>
    <scope>NUCLEOTIDE SEQUENCE [LARGE SCALE GENOMIC DNA]</scope>
    <source>
        <strain evidence="1 2">JP610</strain>
    </source>
</reference>
<dbReference type="Proteomes" id="UP000054560">
    <property type="component" value="Unassembled WGS sequence"/>
</dbReference>
<name>A0A0L0F3N1_9EUKA</name>
<protein>
    <recommendedName>
        <fullName evidence="3">Ferrochelatase</fullName>
    </recommendedName>
</protein>
<dbReference type="GO" id="GO:0006783">
    <property type="term" value="P:heme biosynthetic process"/>
    <property type="evidence" value="ECO:0007669"/>
    <property type="project" value="InterPro"/>
</dbReference>
<accession>A0A0L0F3N1</accession>
<dbReference type="Gene3D" id="3.40.50.1400">
    <property type="match status" value="1"/>
</dbReference>
<dbReference type="OrthoDB" id="1323at2759"/>
<dbReference type="GO" id="GO:0004325">
    <property type="term" value="F:ferrochelatase activity"/>
    <property type="evidence" value="ECO:0007669"/>
    <property type="project" value="InterPro"/>
</dbReference>
<proteinExistence type="predicted"/>
<dbReference type="Pfam" id="PF00762">
    <property type="entry name" value="Ferrochelatase"/>
    <property type="match status" value="1"/>
</dbReference>
<evidence type="ECO:0000313" key="1">
    <source>
        <dbReference type="EMBL" id="KNC71297.1"/>
    </source>
</evidence>
<dbReference type="GeneID" id="25916671"/>
<keyword evidence="2" id="KW-1185">Reference proteome</keyword>
<dbReference type="EMBL" id="KQ249095">
    <property type="protein sequence ID" value="KNC71297.1"/>
    <property type="molecule type" value="Genomic_DNA"/>
</dbReference>
<dbReference type="AlphaFoldDB" id="A0A0L0F3N1"/>
<dbReference type="RefSeq" id="XP_014145199.1">
    <property type="nucleotide sequence ID" value="XM_014289724.1"/>
</dbReference>
<organism evidence="1 2">
    <name type="scientific">Sphaeroforma arctica JP610</name>
    <dbReference type="NCBI Taxonomy" id="667725"/>
    <lineage>
        <taxon>Eukaryota</taxon>
        <taxon>Ichthyosporea</taxon>
        <taxon>Ichthyophonida</taxon>
        <taxon>Sphaeroforma</taxon>
    </lineage>
</organism>
<evidence type="ECO:0000313" key="2">
    <source>
        <dbReference type="Proteomes" id="UP000054560"/>
    </source>
</evidence>
<dbReference type="SUPFAM" id="SSF53800">
    <property type="entry name" value="Chelatase"/>
    <property type="match status" value="1"/>
</dbReference>
<dbReference type="STRING" id="667725.A0A0L0F3N1"/>